<dbReference type="Proteomes" id="UP000199503">
    <property type="component" value="Unassembled WGS sequence"/>
</dbReference>
<organism evidence="2 3">
    <name type="scientific">Lentzea albida</name>
    <dbReference type="NCBI Taxonomy" id="65499"/>
    <lineage>
        <taxon>Bacteria</taxon>
        <taxon>Bacillati</taxon>
        <taxon>Actinomycetota</taxon>
        <taxon>Actinomycetes</taxon>
        <taxon>Pseudonocardiales</taxon>
        <taxon>Pseudonocardiaceae</taxon>
        <taxon>Lentzea</taxon>
    </lineage>
</organism>
<dbReference type="PANTHER" id="PTHR47495">
    <property type="entry name" value="ALDEHYDE DEHYDROGENASE"/>
    <property type="match status" value="1"/>
</dbReference>
<protein>
    <submittedName>
        <fullName evidence="2">Isoquinoline 1-oxidoreductase, beta subunit</fullName>
    </submittedName>
</protein>
<dbReference type="InterPro" id="IPR036856">
    <property type="entry name" value="Ald_Oxase/Xan_DH_a/b_sf"/>
</dbReference>
<dbReference type="SUPFAM" id="SSF54665">
    <property type="entry name" value="CO dehydrogenase molybdoprotein N-domain-like"/>
    <property type="match status" value="1"/>
</dbReference>
<dbReference type="Pfam" id="PF20256">
    <property type="entry name" value="MoCoBD_2"/>
    <property type="match status" value="2"/>
</dbReference>
<dbReference type="InterPro" id="IPR037165">
    <property type="entry name" value="AldOxase/xan_DH_Mopterin-bd_sf"/>
</dbReference>
<dbReference type="EMBL" id="FOFV01000021">
    <property type="protein sequence ID" value="SES30295.1"/>
    <property type="molecule type" value="Genomic_DNA"/>
</dbReference>
<evidence type="ECO:0000259" key="1">
    <source>
        <dbReference type="SMART" id="SM01008"/>
    </source>
</evidence>
<evidence type="ECO:0000313" key="2">
    <source>
        <dbReference type="EMBL" id="SES30295.1"/>
    </source>
</evidence>
<dbReference type="PANTHER" id="PTHR47495:SF1">
    <property type="entry name" value="BLL3820 PROTEIN"/>
    <property type="match status" value="1"/>
</dbReference>
<dbReference type="InterPro" id="IPR006311">
    <property type="entry name" value="TAT_signal"/>
</dbReference>
<name>A0A1H9W8X5_9PSEU</name>
<dbReference type="RefSeq" id="WP_177230111.1">
    <property type="nucleotide sequence ID" value="NZ_FOFV01000021.1"/>
</dbReference>
<reference evidence="3" key="1">
    <citation type="submission" date="2016-10" db="EMBL/GenBank/DDBJ databases">
        <authorList>
            <person name="Varghese N."/>
            <person name="Submissions S."/>
        </authorList>
    </citation>
    <scope>NUCLEOTIDE SEQUENCE [LARGE SCALE GENOMIC DNA]</scope>
    <source>
        <strain evidence="3">DSM 44437</strain>
    </source>
</reference>
<dbReference type="PROSITE" id="PS51318">
    <property type="entry name" value="TAT"/>
    <property type="match status" value="1"/>
</dbReference>
<dbReference type="InterPro" id="IPR052516">
    <property type="entry name" value="N-heterocyclic_Hydroxylase"/>
</dbReference>
<keyword evidence="3" id="KW-1185">Reference proteome</keyword>
<dbReference type="InterPro" id="IPR046867">
    <property type="entry name" value="AldOxase/xan_DH_MoCoBD2"/>
</dbReference>
<dbReference type="STRING" id="65499.SAMN04488000_12156"/>
<proteinExistence type="predicted"/>
<sequence length="675" mass="71085">MISRRTLLRGAGIGALVVAVPVPALAAEGFVPNVFVRMDAAGRITATVPRPDTGQGVRTVVALMVAEELAVDPGDVALEQAHGDTERFGAQGVANSTSVRQLSTPIRTAAATARCLLVTAAAERWRVPVAECTARDGAVHHPRRGRAPYRSLVRAAAALDPATVPVELTPQDRWRLLGKTRGGRVDARAITTGRTRYGIDSRPPGGLVAVVARPPWIGAVPDTIDDAATRALPGVVDVLPLIAPAEGQGGVAVIARSTHQALRGRDALRVTWRGGTPTADSRAWLADLRAALPAQSPVDGLQRVFEMPLLAHAPMEPMNATAHVRPDGVTIWAPTQDPGSLRTQLARQLGLPASSVRVETTASGGAFGRRIEPDPVLEAVACSRRAGAPVQVLWTRADDMRNDSYRPMSVHRLSAEIGPDGLPIRRAHEVVTWPLTVLPIFSNPALIKASGDHFPYSVPGDVTVAVRPAPLRTGFWRSVYAGQFVYAEENFLSEIGRRSGLDQVALRRSLLPAGSRLHQVLDKVAERARWSRPPAPGTARGVACLEEYGSAIAVIAVAEPSSRRVLRVHAAVDVGVALHPSGVRAQVEGCVVDALSTVLGAQITVREGQVAQSSFGDYRWARIGQTPDVDVTIVPSTAPLGGLGELAYPPAAAAIAAAISGDTPVTGMPFGADVG</sequence>
<gene>
    <name evidence="2" type="ORF">SAMN04488000_12156</name>
</gene>
<accession>A0A1H9W8X5</accession>
<feature type="domain" description="Aldehyde oxidase/xanthine dehydrogenase a/b hammerhead" evidence="1">
    <location>
        <begin position="192"/>
        <end position="276"/>
    </location>
</feature>
<dbReference type="InterPro" id="IPR000674">
    <property type="entry name" value="Ald_Oxase/Xan_DH_a/b"/>
</dbReference>
<evidence type="ECO:0000313" key="3">
    <source>
        <dbReference type="Proteomes" id="UP000199503"/>
    </source>
</evidence>
<dbReference type="GO" id="GO:0016491">
    <property type="term" value="F:oxidoreductase activity"/>
    <property type="evidence" value="ECO:0007669"/>
    <property type="project" value="InterPro"/>
</dbReference>
<dbReference type="Pfam" id="PF02738">
    <property type="entry name" value="MoCoBD_1"/>
    <property type="match status" value="1"/>
</dbReference>
<dbReference type="Gene3D" id="3.90.1170.50">
    <property type="entry name" value="Aldehyde oxidase/xanthine dehydrogenase, a/b hammerhead"/>
    <property type="match status" value="1"/>
</dbReference>
<dbReference type="InterPro" id="IPR008274">
    <property type="entry name" value="AldOxase/xan_DH_MoCoBD1"/>
</dbReference>
<dbReference type="Gene3D" id="3.30.365.10">
    <property type="entry name" value="Aldehyde oxidase/xanthine dehydrogenase, molybdopterin binding domain"/>
    <property type="match status" value="4"/>
</dbReference>
<dbReference type="AlphaFoldDB" id="A0A1H9W8X5"/>
<dbReference type="SUPFAM" id="SSF56003">
    <property type="entry name" value="Molybdenum cofactor-binding domain"/>
    <property type="match status" value="2"/>
</dbReference>
<dbReference type="SMART" id="SM01008">
    <property type="entry name" value="Ald_Xan_dh_C"/>
    <property type="match status" value="1"/>
</dbReference>